<organism evidence="1 2">
    <name type="scientific">Panagrolaimus sp. JU765</name>
    <dbReference type="NCBI Taxonomy" id="591449"/>
    <lineage>
        <taxon>Eukaryota</taxon>
        <taxon>Metazoa</taxon>
        <taxon>Ecdysozoa</taxon>
        <taxon>Nematoda</taxon>
        <taxon>Chromadorea</taxon>
        <taxon>Rhabditida</taxon>
        <taxon>Tylenchina</taxon>
        <taxon>Panagrolaimomorpha</taxon>
        <taxon>Panagrolaimoidea</taxon>
        <taxon>Panagrolaimidae</taxon>
        <taxon>Panagrolaimus</taxon>
    </lineage>
</organism>
<accession>A0AC34RHH1</accession>
<name>A0AC34RHH1_9BILA</name>
<proteinExistence type="predicted"/>
<evidence type="ECO:0000313" key="1">
    <source>
        <dbReference type="Proteomes" id="UP000887576"/>
    </source>
</evidence>
<protein>
    <submittedName>
        <fullName evidence="2">DNA-directed RNA polymerase subunit alpha</fullName>
    </submittedName>
</protein>
<dbReference type="Proteomes" id="UP000887576">
    <property type="component" value="Unplaced"/>
</dbReference>
<sequence length="181" mass="20840">MNFKEGFSYISKDELDFHTPNSKIMMKKICGMMNATVNFLSKNGKNSTLITVPLQDPKFRFFVYVGNNTNSNYSLPTLDLQFLTENLKTVENLTVENLVLPKINKIHVTDLSAVVYGYNFPTFSPCIYLEKIIHATHFTLDYDGINVAKKDKVDEAEIKGQIIEIDRPFYYGVWFNDNIDQ</sequence>
<evidence type="ECO:0000313" key="2">
    <source>
        <dbReference type="WBParaSite" id="JU765_v2.g6975.t1"/>
    </source>
</evidence>
<reference evidence="2" key="1">
    <citation type="submission" date="2022-11" db="UniProtKB">
        <authorList>
            <consortium name="WormBaseParasite"/>
        </authorList>
    </citation>
    <scope>IDENTIFICATION</scope>
</reference>
<dbReference type="WBParaSite" id="JU765_v2.g6975.t1">
    <property type="protein sequence ID" value="JU765_v2.g6975.t1"/>
    <property type="gene ID" value="JU765_v2.g6975"/>
</dbReference>